<dbReference type="EMBL" id="JAODOQ010000001">
    <property type="protein sequence ID" value="MCT8987574.1"/>
    <property type="molecule type" value="Genomic_DNA"/>
</dbReference>
<sequence length="52" mass="5955">MTYSQSSNALSPSFNDQSEFYSTQKQLRPLLFTEADIQASLESTTELSYQRD</sequence>
<evidence type="ECO:0000313" key="2">
    <source>
        <dbReference type="Proteomes" id="UP001431192"/>
    </source>
</evidence>
<reference evidence="1" key="1">
    <citation type="submission" date="2022-09" db="EMBL/GenBank/DDBJ databases">
        <title>Shewanella sp. KJ10-1 sp.nov, isolated from marine algae.</title>
        <authorList>
            <person name="Butt M."/>
            <person name="Lee J.K."/>
            <person name="Kim J.M."/>
            <person name="Choi D.G."/>
        </authorList>
    </citation>
    <scope>NUCLEOTIDE SEQUENCE</scope>
    <source>
        <strain evidence="1">KJ10-1</strain>
    </source>
</reference>
<organism evidence="1 2">
    <name type="scientific">Shewanella phaeophyticola</name>
    <dbReference type="NCBI Taxonomy" id="2978345"/>
    <lineage>
        <taxon>Bacteria</taxon>
        <taxon>Pseudomonadati</taxon>
        <taxon>Pseudomonadota</taxon>
        <taxon>Gammaproteobacteria</taxon>
        <taxon>Alteromonadales</taxon>
        <taxon>Shewanellaceae</taxon>
        <taxon>Shewanella</taxon>
    </lineage>
</organism>
<keyword evidence="2" id="KW-1185">Reference proteome</keyword>
<gene>
    <name evidence="1" type="ORF">N4T56_15280</name>
</gene>
<dbReference type="Proteomes" id="UP001431192">
    <property type="component" value="Unassembled WGS sequence"/>
</dbReference>
<name>A0ABT2P6P0_9GAMM</name>
<evidence type="ECO:0000313" key="1">
    <source>
        <dbReference type="EMBL" id="MCT8987574.1"/>
    </source>
</evidence>
<accession>A0ABT2P6P0</accession>
<dbReference type="SUPFAM" id="SSF56235">
    <property type="entry name" value="N-terminal nucleophile aminohydrolases (Ntn hydrolases)"/>
    <property type="match status" value="1"/>
</dbReference>
<dbReference type="Gene3D" id="3.60.20.10">
    <property type="entry name" value="Glutamine Phosphoribosylpyrophosphate, subunit 1, domain 1"/>
    <property type="match status" value="1"/>
</dbReference>
<proteinExistence type="predicted"/>
<protein>
    <submittedName>
        <fullName evidence="1">Uncharacterized protein</fullName>
    </submittedName>
</protein>
<dbReference type="InterPro" id="IPR029055">
    <property type="entry name" value="Ntn_hydrolases_N"/>
</dbReference>
<comment type="caution">
    <text evidence="1">The sequence shown here is derived from an EMBL/GenBank/DDBJ whole genome shotgun (WGS) entry which is preliminary data.</text>
</comment>